<dbReference type="HOGENOM" id="CLU_1336750_0_0_9"/>
<evidence type="ECO:0000313" key="1">
    <source>
        <dbReference type="EMBL" id="BAL81976.1"/>
    </source>
</evidence>
<dbReference type="AlphaFoldDB" id="I0GMI9"/>
<evidence type="ECO:0000313" key="2">
    <source>
        <dbReference type="Proteomes" id="UP000007887"/>
    </source>
</evidence>
<proteinExistence type="predicted"/>
<dbReference type="KEGG" id="sri:SELR_02680"/>
<reference evidence="1 2" key="1">
    <citation type="submission" date="2011-10" db="EMBL/GenBank/DDBJ databases">
        <title>Whole genome sequence of Selenomonas ruminantium subsp. lactilytica TAM6421.</title>
        <authorList>
            <person name="Oguchi A."/>
            <person name="Ankai A."/>
            <person name="Kaneko J."/>
            <person name="Yamada-Narita S."/>
            <person name="Fukui S."/>
            <person name="Takahashi M."/>
            <person name="Onodera T."/>
            <person name="Kojima S."/>
            <person name="Fushimi T."/>
            <person name="Abe N."/>
            <person name="Kamio Y."/>
            <person name="Yamazaki S."/>
            <person name="Fujita N."/>
        </authorList>
    </citation>
    <scope>NUCLEOTIDE SEQUENCE [LARGE SCALE GENOMIC DNA]</scope>
    <source>
        <strain evidence="2">NBRC 103574 / TAM6421</strain>
    </source>
</reference>
<protein>
    <submittedName>
        <fullName evidence="1">Uncharacterized protein</fullName>
    </submittedName>
</protein>
<name>I0GMI9_SELRL</name>
<gene>
    <name evidence="1" type="ordered locus">SELR_02680</name>
</gene>
<organism evidence="1 2">
    <name type="scientific">Selenomonas ruminantium subsp. lactilytica (strain NBRC 103574 / TAM6421)</name>
    <dbReference type="NCBI Taxonomy" id="927704"/>
    <lineage>
        <taxon>Bacteria</taxon>
        <taxon>Bacillati</taxon>
        <taxon>Bacillota</taxon>
        <taxon>Negativicutes</taxon>
        <taxon>Selenomonadales</taxon>
        <taxon>Selenomonadaceae</taxon>
        <taxon>Selenomonas</taxon>
    </lineage>
</organism>
<dbReference type="PATRIC" id="fig|927704.6.peg.275"/>
<dbReference type="Proteomes" id="UP000007887">
    <property type="component" value="Chromosome"/>
</dbReference>
<sequence length="205" mass="23246">MNPDEIRTQIINETRRQAVGMTKEQMQAIASLRVIEAVYEEDAENGGFATVVDMGTDTPLRLENCRAEYVLEILAGLEGRALRVLKHNRCQATGCPYKHMDYLNISPSRLFMAVPYREPVNTNHSRNAYLNNSRVVAAESGERGKSRVRFLSGKSLPVKLTPKRLQQKIDGGRRLLYDSILAAKTELKSLDMTLRRLQRKGREGR</sequence>
<dbReference type="EMBL" id="AP012292">
    <property type="protein sequence ID" value="BAL81976.1"/>
    <property type="molecule type" value="Genomic_DNA"/>
</dbReference>
<accession>I0GMI9</accession>